<dbReference type="AlphaFoldDB" id="A0A9P0BQ14"/>
<protein>
    <recommendedName>
        <fullName evidence="4">tRNA-splicing endonuclease subunit Sen54 N-terminal domain-containing protein</fullName>
    </recommendedName>
</protein>
<feature type="compositionally biased region" description="Polar residues" evidence="3">
    <location>
        <begin position="514"/>
        <end position="536"/>
    </location>
</feature>
<feature type="domain" description="tRNA-splicing endonuclease subunit Sen54 N-terminal" evidence="4">
    <location>
        <begin position="54"/>
        <end position="117"/>
    </location>
</feature>
<dbReference type="Pfam" id="PF12928">
    <property type="entry name" value="tRNA_int_end_N2"/>
    <property type="match status" value="1"/>
</dbReference>
<evidence type="ECO:0000313" key="5">
    <source>
        <dbReference type="EMBL" id="CAH0579427.1"/>
    </source>
</evidence>
<evidence type="ECO:0000256" key="3">
    <source>
        <dbReference type="SAM" id="MobiDB-lite"/>
    </source>
</evidence>
<keyword evidence="2" id="KW-0819">tRNA processing</keyword>
<evidence type="ECO:0000313" key="6">
    <source>
        <dbReference type="Proteomes" id="UP001154114"/>
    </source>
</evidence>
<dbReference type="InterPro" id="IPR024336">
    <property type="entry name" value="tRNA_splic_suSen54_N"/>
</dbReference>
<dbReference type="GO" id="GO:0000379">
    <property type="term" value="P:tRNA-type intron splice site recognition and cleavage"/>
    <property type="evidence" value="ECO:0007669"/>
    <property type="project" value="TreeGrafter"/>
</dbReference>
<feature type="compositionally biased region" description="Polar residues" evidence="3">
    <location>
        <begin position="162"/>
        <end position="173"/>
    </location>
</feature>
<dbReference type="OrthoDB" id="408683at2759"/>
<proteinExistence type="inferred from homology"/>
<dbReference type="Proteomes" id="UP001154114">
    <property type="component" value="Chromosome 10"/>
</dbReference>
<feature type="region of interest" description="Disordered" evidence="3">
    <location>
        <begin position="812"/>
        <end position="838"/>
    </location>
</feature>
<evidence type="ECO:0000256" key="1">
    <source>
        <dbReference type="ARBA" id="ARBA00005736"/>
    </source>
</evidence>
<dbReference type="GO" id="GO:0000214">
    <property type="term" value="C:tRNA-intron endonuclease complex"/>
    <property type="evidence" value="ECO:0007669"/>
    <property type="project" value="TreeGrafter"/>
</dbReference>
<dbReference type="InterPro" id="IPR024337">
    <property type="entry name" value="tRNA_splic_suSen54"/>
</dbReference>
<feature type="compositionally biased region" description="Basic and acidic residues" evidence="3">
    <location>
        <begin position="230"/>
        <end position="241"/>
    </location>
</feature>
<gene>
    <name evidence="5" type="ORF">CINC_LOCUS1189</name>
</gene>
<accession>A0A9P0BQ14</accession>
<reference evidence="5" key="1">
    <citation type="submission" date="2021-12" db="EMBL/GenBank/DDBJ databases">
        <authorList>
            <person name="King R."/>
        </authorList>
    </citation>
    <scope>NUCLEOTIDE SEQUENCE</scope>
</reference>
<organism evidence="5 6">
    <name type="scientific">Chrysodeixis includens</name>
    <name type="common">Soybean looper</name>
    <name type="synonym">Pseudoplusia includens</name>
    <dbReference type="NCBI Taxonomy" id="689277"/>
    <lineage>
        <taxon>Eukaryota</taxon>
        <taxon>Metazoa</taxon>
        <taxon>Ecdysozoa</taxon>
        <taxon>Arthropoda</taxon>
        <taxon>Hexapoda</taxon>
        <taxon>Insecta</taxon>
        <taxon>Pterygota</taxon>
        <taxon>Neoptera</taxon>
        <taxon>Endopterygota</taxon>
        <taxon>Lepidoptera</taxon>
        <taxon>Glossata</taxon>
        <taxon>Ditrysia</taxon>
        <taxon>Noctuoidea</taxon>
        <taxon>Noctuidae</taxon>
        <taxon>Plusiinae</taxon>
        <taxon>Chrysodeixis</taxon>
    </lineage>
</organism>
<name>A0A9P0BQ14_CHRIL</name>
<feature type="compositionally biased region" description="Polar residues" evidence="3">
    <location>
        <begin position="818"/>
        <end position="827"/>
    </location>
</feature>
<sequence>MENPKVLSGEELVAKGITKIDASLPEIGLKDVLPNGSWLEQKQIQAALEARKHLIEVERIEKCGTLSHAEWRDDINLAEVTQKAGGHWQYLGHNVGKTLYLRPEEALFLMEVNCLLLKHNKVTVSLQKAYSLLLQSSSSVVQYRVYSSLSRLGYKVFKHKGPNTSHSDNNNSFKDTDSVDTPVLSIKNDNDHTDSPGPLKLTDLNIDSQNTQQSQTTENNEAIESVKTNESPESRGIKEENNTGNGISNETTATMEVDNNVRENIDGVNHNVIQETVTECVSDNVASVIVKNVANTADGNGVNETVKNEDNMNVCTISQDKADSDIVPDDKENKIGDISTTTEEINAVSDVEMAEGNISAKDPSKDTSSIVTKELDPSASLTTDVVMDSGSKNVSDNVETEEIMSSDGVENSKNATTNVDIKEKCNNKKEYLVCNYLSKIDKLESRKIPPSDSKNIQKYFDNIPDLFKKQIVTVNVPDKKYIPQDIFVNCSSYLVDLQYIKERSRRPASSESAYTSSDEVNGTNVRRIRSASSSEYPQYVSESPPIRNPVMPRNNYYRSYGNWRPNNTFHYYQFNMIFHRPSIPNMFFPTRIQYNSRPHLFIKSPINNINNSVNHGSYSSNNSRKRTRNGRTAHLETIKNVAVRLKQMVISGSTQIQNLECLQNLLHSYNVRYKSKLRLTQNFEVVNEERIIETIELDDDEESKSKRPRLDKERSDKSEENLYRLRQFALRLKDLDAKDKATASHRRAINKAIKTYNKSYNADIYLNDNCEVIDRRFITLESSSESDCVVEEKPKPKKSKKLRNPFNILKRRSERMKSLSNPGTSKEVSAPPGTHSTEQIVSEPVNEEYSNAIVTSFNEAWLPNKNDFGRAEVVPKHLMNIRLIDSSKEQFLYDFMKDQYPEHKNWLEAKISFMKHLRESDIAFQTEQARILADSDLANKGLRPLIDSEDCGDMPTTMEKLRIIKNCQETDFKTSLTIHFDVYNRDVQNFRKKSPPKPHFRIICLGESSSFPTAENIIALHSLYQDNVAIVFAITGIESVSYLQINPIDLPIYTPKSDLV</sequence>
<dbReference type="EMBL" id="LR824013">
    <property type="protein sequence ID" value="CAH0579427.1"/>
    <property type="molecule type" value="Genomic_DNA"/>
</dbReference>
<feature type="compositionally biased region" description="Polar residues" evidence="3">
    <location>
        <begin position="242"/>
        <end position="251"/>
    </location>
</feature>
<keyword evidence="6" id="KW-1185">Reference proteome</keyword>
<feature type="compositionally biased region" description="Low complexity" evidence="3">
    <location>
        <begin position="208"/>
        <end position="220"/>
    </location>
</feature>
<comment type="similarity">
    <text evidence="1">Belongs to the SEN54 family.</text>
</comment>
<evidence type="ECO:0000256" key="2">
    <source>
        <dbReference type="ARBA" id="ARBA00022694"/>
    </source>
</evidence>
<dbReference type="PANTHER" id="PTHR21027:SF1">
    <property type="entry name" value="TRNA-SPLICING ENDONUCLEASE SUBUNIT SEN54"/>
    <property type="match status" value="1"/>
</dbReference>
<feature type="region of interest" description="Disordered" evidence="3">
    <location>
        <begin position="161"/>
        <end position="251"/>
    </location>
</feature>
<dbReference type="PANTHER" id="PTHR21027">
    <property type="entry name" value="TRNA-SPLICING ENDONUCLEASE SUBUNIT SEN54"/>
    <property type="match status" value="1"/>
</dbReference>
<feature type="region of interest" description="Disordered" evidence="3">
    <location>
        <begin position="506"/>
        <end position="545"/>
    </location>
</feature>
<evidence type="ECO:0000259" key="4">
    <source>
        <dbReference type="Pfam" id="PF12928"/>
    </source>
</evidence>